<dbReference type="PANTHER" id="PTHR34228">
    <property type="entry name" value="PROTEIN CBG09474-RELATED"/>
    <property type="match status" value="1"/>
</dbReference>
<dbReference type="EMBL" id="BX284605">
    <property type="protein sequence ID" value="CAA99787.2"/>
    <property type="molecule type" value="Genomic_DNA"/>
</dbReference>
<dbReference type="STRING" id="6239.C44H9.5a.1"/>
<evidence type="ECO:0000256" key="1">
    <source>
        <dbReference type="SAM" id="MobiDB-lite"/>
    </source>
</evidence>
<dbReference type="AGR" id="WB:WBGene00008100"/>
<dbReference type="HOGENOM" id="CLU_031824_0_0_1"/>
<dbReference type="RefSeq" id="NP_506216.2">
    <property type="nucleotide sequence ID" value="NM_073815.4"/>
</dbReference>
<dbReference type="Proteomes" id="UP000001940">
    <property type="component" value="Chromosome V"/>
</dbReference>
<evidence type="ECO:0000256" key="2">
    <source>
        <dbReference type="SAM" id="Phobius"/>
    </source>
</evidence>
<dbReference type="InParanoid" id="Q18634"/>
<dbReference type="PANTHER" id="PTHR34228:SF1">
    <property type="entry name" value="PROTEIN CBG09517"/>
    <property type="match status" value="1"/>
</dbReference>
<dbReference type="OrthoDB" id="5874671at2759"/>
<evidence type="ECO:0000256" key="3">
    <source>
        <dbReference type="SAM" id="SignalP"/>
    </source>
</evidence>
<keyword evidence="2" id="KW-1133">Transmembrane helix</keyword>
<dbReference type="ExpressionAtlas" id="Q18634">
    <property type="expression patterns" value="baseline and differential"/>
</dbReference>
<reference evidence="4 5" key="1">
    <citation type="journal article" date="1998" name="Science">
        <title>Genome sequence of the nematode C. elegans: a platform for investigating biology.</title>
        <authorList>
            <consortium name="The C. elegans sequencing consortium"/>
            <person name="Sulson J.E."/>
            <person name="Waterston R."/>
        </authorList>
    </citation>
    <scope>NUCLEOTIDE SEQUENCE [LARGE SCALE GENOMIC DNA]</scope>
    <source>
        <strain evidence="4 5">Bristol N2</strain>
    </source>
</reference>
<gene>
    <name evidence="4 6" type="ORF">C44H9.5</name>
    <name evidence="4" type="ORF">CELE_C44H9.5</name>
</gene>
<keyword evidence="5" id="KW-1185">Reference proteome</keyword>
<organism evidence="4 5">
    <name type="scientific">Caenorhabditis elegans</name>
    <dbReference type="NCBI Taxonomy" id="6239"/>
    <lineage>
        <taxon>Eukaryota</taxon>
        <taxon>Metazoa</taxon>
        <taxon>Ecdysozoa</taxon>
        <taxon>Nematoda</taxon>
        <taxon>Chromadorea</taxon>
        <taxon>Rhabditida</taxon>
        <taxon>Rhabditina</taxon>
        <taxon>Rhabditomorpha</taxon>
        <taxon>Rhabditoidea</taxon>
        <taxon>Rhabditidae</taxon>
        <taxon>Peloderinae</taxon>
        <taxon>Caenorhabditis</taxon>
    </lineage>
</organism>
<sequence length="552" mass="62342">MVLELAFLTLLAISATTAISINTIKYPNALYPASLSRGGFRNECPYLSKRIDFCVPKYEDCFGQLRSVEDCKLDYCTCIHVSEATETCQKHFGDSCQSVRTKGEVYRKTIAENRTKTVVNKLEAIFMKLSDAFSSLLKNCGVVSEMEEKLHQAVSQLDTQNPLLNLTLKYLILRNLESQMLNSTTCQNSKTSFQETLVKLDSMNAQRLHIPYPFWYIGTEFGPIGKVIMRSLAYETCDKASLDFNHHSVVRVNCYDQQKDQKDCDEAYSEGNYMTLGTMDSKKLVCKMFVDFNENLKSLRAEDFYKEAAEHHKVSSTTSIRGRFNEGFTSFVDGSMTRRDTKNDFLVLEASEKLPLRLLDYFDSVSSECGASKRSAGVVASCGFMFEYCIQFFGRDCQTRLSTCLNDINEMDYTCEDAIRNIVKVLYPDTNATSKLEKYSSTVEVAETGFIQTIGAIGAIVIGIIFFVLITAVFLMKFEKRSCKRNSGPSEPPHQGDGNRLLPADNSPLHQQLVVINSISSSYTDLNNSNEKNVEKILNNQAEQQEELKHYT</sequence>
<name>Q18634_CAEEL</name>
<dbReference type="InterPro" id="IPR053322">
    <property type="entry name" value="PLA2-like"/>
</dbReference>
<proteinExistence type="predicted"/>
<feature type="chain" id="PRO_5004187013" evidence="3">
    <location>
        <begin position="19"/>
        <end position="552"/>
    </location>
</feature>
<dbReference type="Bgee" id="WBGene00008100">
    <property type="expression patterns" value="Expressed in pharyngeal muscle cell (C elegans) and 3 other cell types or tissues"/>
</dbReference>
<keyword evidence="2" id="KW-0472">Membrane</keyword>
<dbReference type="AlphaFoldDB" id="Q18634"/>
<protein>
    <submittedName>
        <fullName evidence="4">Uncharacterized protein</fullName>
    </submittedName>
</protein>
<dbReference type="WormBase" id="C44H9.5a">
    <property type="protein sequence ID" value="CE45611"/>
    <property type="gene ID" value="WBGene00008100"/>
</dbReference>
<keyword evidence="3" id="KW-0732">Signal</keyword>
<dbReference type="OMA" id="SCGFMFE"/>
<feature type="transmembrane region" description="Helical" evidence="2">
    <location>
        <begin position="450"/>
        <end position="475"/>
    </location>
</feature>
<feature type="region of interest" description="Disordered" evidence="1">
    <location>
        <begin position="484"/>
        <end position="503"/>
    </location>
</feature>
<evidence type="ECO:0000313" key="5">
    <source>
        <dbReference type="Proteomes" id="UP000001940"/>
    </source>
</evidence>
<feature type="signal peptide" evidence="3">
    <location>
        <begin position="1"/>
        <end position="18"/>
    </location>
</feature>
<dbReference type="eggNOG" id="ENOG502TFGV">
    <property type="taxonomic scope" value="Eukaryota"/>
</dbReference>
<dbReference type="CTD" id="183464"/>
<accession>Q18634</accession>
<dbReference type="FunCoup" id="Q18634">
    <property type="interactions" value="368"/>
</dbReference>
<dbReference type="UCSC" id="C44H9.5">
    <property type="organism name" value="c. elegans"/>
</dbReference>
<evidence type="ECO:0000313" key="4">
    <source>
        <dbReference type="EMBL" id="CAA99787.2"/>
    </source>
</evidence>
<dbReference type="GeneID" id="183464"/>
<dbReference type="PaxDb" id="6239-C44H9.5"/>
<keyword evidence="2" id="KW-0812">Transmembrane</keyword>
<evidence type="ECO:0000313" key="6">
    <source>
        <dbReference type="WormBase" id="C44H9.5a"/>
    </source>
</evidence>